<keyword evidence="10" id="KW-1015">Disulfide bond</keyword>
<gene>
    <name evidence="14" type="primary">whiB2</name>
    <name evidence="14" type="ORF">EHYA_09336</name>
</gene>
<keyword evidence="11" id="KW-0804">Transcription</keyword>
<dbReference type="GO" id="GO:0045454">
    <property type="term" value="P:cell redox homeostasis"/>
    <property type="evidence" value="ECO:0007669"/>
    <property type="project" value="TreeGrafter"/>
</dbReference>
<keyword evidence="4" id="KW-0004">4Fe-4S</keyword>
<dbReference type="PANTHER" id="PTHR38839">
    <property type="entry name" value="TRANSCRIPTIONAL REGULATOR WHID-RELATED"/>
    <property type="match status" value="1"/>
</dbReference>
<evidence type="ECO:0000256" key="3">
    <source>
        <dbReference type="ARBA" id="ARBA00006597"/>
    </source>
</evidence>
<accession>A0A401Z3Z7</accession>
<name>A0A401Z3Z7_9ACTN</name>
<evidence type="ECO:0000256" key="8">
    <source>
        <dbReference type="ARBA" id="ARBA00023015"/>
    </source>
</evidence>
<dbReference type="GO" id="GO:0045892">
    <property type="term" value="P:negative regulation of DNA-templated transcription"/>
    <property type="evidence" value="ECO:0007669"/>
    <property type="project" value="TreeGrafter"/>
</dbReference>
<evidence type="ECO:0000256" key="6">
    <source>
        <dbReference type="ARBA" id="ARBA00023004"/>
    </source>
</evidence>
<feature type="region of interest" description="Disordered" evidence="12">
    <location>
        <begin position="14"/>
        <end position="33"/>
    </location>
</feature>
<dbReference type="GO" id="GO:0005737">
    <property type="term" value="C:cytoplasm"/>
    <property type="evidence" value="ECO:0007669"/>
    <property type="project" value="UniProtKB-SubCell"/>
</dbReference>
<comment type="similarity">
    <text evidence="3">Belongs to the WhiB family.</text>
</comment>
<keyword evidence="8" id="KW-0805">Transcription regulation</keyword>
<evidence type="ECO:0000256" key="10">
    <source>
        <dbReference type="ARBA" id="ARBA00023157"/>
    </source>
</evidence>
<dbReference type="Pfam" id="PF02467">
    <property type="entry name" value="Whib"/>
    <property type="match status" value="1"/>
</dbReference>
<keyword evidence="15" id="KW-1185">Reference proteome</keyword>
<dbReference type="Proteomes" id="UP000286931">
    <property type="component" value="Unassembled WGS sequence"/>
</dbReference>
<dbReference type="InterPro" id="IPR034768">
    <property type="entry name" value="4FE4S_WBL"/>
</dbReference>
<keyword evidence="6" id="KW-0408">Iron</keyword>
<dbReference type="EMBL" id="BIFH01000050">
    <property type="protein sequence ID" value="GCE01570.1"/>
    <property type="molecule type" value="Genomic_DNA"/>
</dbReference>
<evidence type="ECO:0000256" key="1">
    <source>
        <dbReference type="ARBA" id="ARBA00001966"/>
    </source>
</evidence>
<comment type="caution">
    <text evidence="14">The sequence shown here is derived from an EMBL/GenBank/DDBJ whole genome shotgun (WGS) entry which is preliminary data.</text>
</comment>
<sequence>MIVTAPAPTTRPVLVVPYPPTTGTEPCRTDPEDWFPEKNPAALARAQLGCAECPIRIACLAWALAHPRDAAHGVWGGLTPEDRTSLIATLAAPAA</sequence>
<evidence type="ECO:0000256" key="9">
    <source>
        <dbReference type="ARBA" id="ARBA00023125"/>
    </source>
</evidence>
<evidence type="ECO:0000256" key="5">
    <source>
        <dbReference type="ARBA" id="ARBA00022723"/>
    </source>
</evidence>
<evidence type="ECO:0000256" key="11">
    <source>
        <dbReference type="ARBA" id="ARBA00023163"/>
    </source>
</evidence>
<evidence type="ECO:0000313" key="14">
    <source>
        <dbReference type="EMBL" id="GCE01570.1"/>
    </source>
</evidence>
<evidence type="ECO:0000259" key="13">
    <source>
        <dbReference type="PROSITE" id="PS51674"/>
    </source>
</evidence>
<evidence type="ECO:0000256" key="2">
    <source>
        <dbReference type="ARBA" id="ARBA00004496"/>
    </source>
</evidence>
<keyword evidence="7" id="KW-0411">Iron-sulfur</keyword>
<evidence type="ECO:0000256" key="7">
    <source>
        <dbReference type="ARBA" id="ARBA00023014"/>
    </source>
</evidence>
<keyword evidence="9" id="KW-0238">DNA-binding</keyword>
<dbReference type="GO" id="GO:0051539">
    <property type="term" value="F:4 iron, 4 sulfur cluster binding"/>
    <property type="evidence" value="ECO:0007669"/>
    <property type="project" value="UniProtKB-KW"/>
</dbReference>
<dbReference type="RefSeq" id="WP_170222366.1">
    <property type="nucleotide sequence ID" value="NZ_BIFH01000050.1"/>
</dbReference>
<evidence type="ECO:0000256" key="4">
    <source>
        <dbReference type="ARBA" id="ARBA00022485"/>
    </source>
</evidence>
<comment type="cofactor">
    <cofactor evidence="1">
        <name>[4Fe-4S] cluster</name>
        <dbReference type="ChEBI" id="CHEBI:49883"/>
    </cofactor>
</comment>
<dbReference type="InterPro" id="IPR003482">
    <property type="entry name" value="Whib"/>
</dbReference>
<dbReference type="GO" id="GO:0003677">
    <property type="term" value="F:DNA binding"/>
    <property type="evidence" value="ECO:0007669"/>
    <property type="project" value="UniProtKB-KW"/>
</dbReference>
<proteinExistence type="inferred from homology"/>
<dbReference type="PROSITE" id="PS51674">
    <property type="entry name" value="4FE4S_WBL"/>
    <property type="match status" value="1"/>
</dbReference>
<feature type="domain" description="4Fe-4S Wbl-type" evidence="13">
    <location>
        <begin position="26"/>
        <end position="85"/>
    </location>
</feature>
<dbReference type="GO" id="GO:0047134">
    <property type="term" value="F:protein-disulfide reductase [NAD(P)H] activity"/>
    <property type="evidence" value="ECO:0007669"/>
    <property type="project" value="TreeGrafter"/>
</dbReference>
<evidence type="ECO:0000313" key="15">
    <source>
        <dbReference type="Proteomes" id="UP000286931"/>
    </source>
</evidence>
<reference evidence="14 15" key="1">
    <citation type="submission" date="2018-12" db="EMBL/GenBank/DDBJ databases">
        <title>Draft genome sequence of Embleya hyalina NBRC 13850T.</title>
        <authorList>
            <person name="Komaki H."/>
            <person name="Hosoyama A."/>
            <person name="Kimura A."/>
            <person name="Ichikawa N."/>
            <person name="Tamura T."/>
        </authorList>
    </citation>
    <scope>NUCLEOTIDE SEQUENCE [LARGE SCALE GENOMIC DNA]</scope>
    <source>
        <strain evidence="14 15">NBRC 13850</strain>
    </source>
</reference>
<evidence type="ECO:0000256" key="12">
    <source>
        <dbReference type="SAM" id="MobiDB-lite"/>
    </source>
</evidence>
<organism evidence="14 15">
    <name type="scientific">Embleya hyalina</name>
    <dbReference type="NCBI Taxonomy" id="516124"/>
    <lineage>
        <taxon>Bacteria</taxon>
        <taxon>Bacillati</taxon>
        <taxon>Actinomycetota</taxon>
        <taxon>Actinomycetes</taxon>
        <taxon>Kitasatosporales</taxon>
        <taxon>Streptomycetaceae</taxon>
        <taxon>Embleya</taxon>
    </lineage>
</organism>
<protein>
    <submittedName>
        <fullName evidence="14">Transcriptional regulator WhiB2</fullName>
    </submittedName>
</protein>
<comment type="subcellular location">
    <subcellularLocation>
        <location evidence="2">Cytoplasm</location>
    </subcellularLocation>
</comment>
<keyword evidence="5" id="KW-0479">Metal-binding</keyword>
<dbReference type="AlphaFoldDB" id="A0A401Z3Z7"/>
<dbReference type="GO" id="GO:0046872">
    <property type="term" value="F:metal ion binding"/>
    <property type="evidence" value="ECO:0007669"/>
    <property type="project" value="UniProtKB-KW"/>
</dbReference>